<evidence type="ECO:0000313" key="2">
    <source>
        <dbReference type="EMBL" id="MWV68656.1"/>
    </source>
</evidence>
<keyword evidence="1" id="KW-0812">Transmembrane</keyword>
<dbReference type="RefSeq" id="WP_034570546.1">
    <property type="nucleotide sequence ID" value="NZ_JRMP02000001.1"/>
</dbReference>
<reference evidence="3 4" key="2">
    <citation type="journal article" date="2016" name="Infect. Immun.">
        <title>Helicobacter saguini, a Novel Helicobacter Isolated from Cotton-Top Tamarins with Ulcerative Colitis, Has Proinflammatory Properties and Induces Typhlocolitis and Dysplasia in Gnotobiotic IL-10-/- Mice.</title>
        <authorList>
            <person name="Shen Z."/>
            <person name="Mannion A."/>
            <person name="Whary M.T."/>
            <person name="Muthupalani S."/>
            <person name="Sheh A."/>
            <person name="Feng Y."/>
            <person name="Gong G."/>
            <person name="Vandamme P."/>
            <person name="Holcombe H.R."/>
            <person name="Paster B.J."/>
            <person name="Fox J.G."/>
        </authorList>
    </citation>
    <scope>NUCLEOTIDE SEQUENCE [LARGE SCALE GENOMIC DNA]</scope>
    <source>
        <strain evidence="3 4">MIT 97-6194</strain>
    </source>
</reference>
<sequence>MRKIKTFLIVGILISFIASFCELVFTNDYEMSQNRQDSMESKSQDSNLSPNHNINGENIESNLQDSTFSSAKHNINEKDSIESKSHKSTSSTIFFAASLIGQFIFLGGLFLIDRKAKSLLSGYYATLICICVILYFLPKSEDNTLTILLVTLFFFFLLYRYLRIWTRLSGISLFIYSFYALILCIICGIFVLKFGFVEARAVASFIVVFMIAPALIMYFSAIFSLKSITFHNLEKVIK</sequence>
<protein>
    <submittedName>
        <fullName evidence="3">Uncharacterized protein</fullName>
    </submittedName>
</protein>
<reference evidence="3" key="3">
    <citation type="submission" date="2018-04" db="EMBL/GenBank/DDBJ databases">
        <authorList>
            <person name="Sheh A."/>
            <person name="Shen Z."/>
            <person name="Mannion A.J."/>
            <person name="Fox J.G."/>
        </authorList>
    </citation>
    <scope>NUCLEOTIDE SEQUENCE</scope>
    <source>
        <strain evidence="3">MIT 97-6194</strain>
    </source>
</reference>
<dbReference type="Proteomes" id="UP000477070">
    <property type="component" value="Unassembled WGS sequence"/>
</dbReference>
<dbReference type="AlphaFoldDB" id="A0A347VR56"/>
<accession>A0A347VR56</accession>
<feature type="transmembrane region" description="Helical" evidence="1">
    <location>
        <begin position="144"/>
        <end position="162"/>
    </location>
</feature>
<keyword evidence="1" id="KW-0472">Membrane</keyword>
<feature type="transmembrane region" description="Helical" evidence="1">
    <location>
        <begin position="7"/>
        <end position="25"/>
    </location>
</feature>
<dbReference type="EMBL" id="QBIU01000001">
    <property type="protein sequence ID" value="MWV68656.1"/>
    <property type="molecule type" value="Genomic_DNA"/>
</dbReference>
<evidence type="ECO:0000313" key="4">
    <source>
        <dbReference type="Proteomes" id="UP000029714"/>
    </source>
</evidence>
<reference evidence="3 4" key="1">
    <citation type="journal article" date="2014" name="Genome Announc.">
        <title>Draft genome sequences of eight enterohepatic helicobacter species isolated from both laboratory and wild rodents.</title>
        <authorList>
            <person name="Sheh A."/>
            <person name="Shen Z."/>
            <person name="Fox J.G."/>
        </authorList>
    </citation>
    <scope>NUCLEOTIDE SEQUENCE [LARGE SCALE GENOMIC DNA]</scope>
    <source>
        <strain evidence="3 4">MIT 97-6194</strain>
    </source>
</reference>
<dbReference type="Proteomes" id="UP000029714">
    <property type="component" value="Unassembled WGS sequence"/>
</dbReference>
<reference evidence="2 5" key="4">
    <citation type="submission" date="2019-12" db="EMBL/GenBank/DDBJ databases">
        <title>Multi-Generational Helicobacter saguini Isolates.</title>
        <authorList>
            <person name="Mannion A."/>
            <person name="Shen Z."/>
            <person name="Fox J.G."/>
        </authorList>
    </citation>
    <scope>NUCLEOTIDE SEQUENCE [LARGE SCALE GENOMIC DNA]</scope>
    <source>
        <strain evidence="2">16-048</strain>
        <strain evidence="5">16-048 (F4)</strain>
    </source>
</reference>
<feature type="transmembrane region" description="Helical" evidence="1">
    <location>
        <begin position="119"/>
        <end position="138"/>
    </location>
</feature>
<keyword evidence="1" id="KW-1133">Transmembrane helix</keyword>
<comment type="caution">
    <text evidence="3">The sequence shown here is derived from an EMBL/GenBank/DDBJ whole genome shotgun (WGS) entry which is preliminary data.</text>
</comment>
<evidence type="ECO:0000256" key="1">
    <source>
        <dbReference type="SAM" id="Phobius"/>
    </source>
</evidence>
<dbReference type="EMBL" id="JRMP02000001">
    <property type="protein sequence ID" value="TLD95821.1"/>
    <property type="molecule type" value="Genomic_DNA"/>
</dbReference>
<feature type="transmembrane region" description="Helical" evidence="1">
    <location>
        <begin position="202"/>
        <end position="225"/>
    </location>
</feature>
<evidence type="ECO:0000313" key="3">
    <source>
        <dbReference type="EMBL" id="TLD95821.1"/>
    </source>
</evidence>
<feature type="transmembrane region" description="Helical" evidence="1">
    <location>
        <begin position="93"/>
        <end position="112"/>
    </location>
</feature>
<organism evidence="3 4">
    <name type="scientific">Helicobacter saguini</name>
    <dbReference type="NCBI Taxonomy" id="1548018"/>
    <lineage>
        <taxon>Bacteria</taxon>
        <taxon>Pseudomonadati</taxon>
        <taxon>Campylobacterota</taxon>
        <taxon>Epsilonproteobacteria</taxon>
        <taxon>Campylobacterales</taxon>
        <taxon>Helicobacteraceae</taxon>
        <taxon>Helicobacter</taxon>
    </lineage>
</organism>
<name>A0A347VR56_9HELI</name>
<feature type="transmembrane region" description="Helical" evidence="1">
    <location>
        <begin position="174"/>
        <end position="196"/>
    </location>
</feature>
<proteinExistence type="predicted"/>
<evidence type="ECO:0000313" key="5">
    <source>
        <dbReference type="Proteomes" id="UP000477070"/>
    </source>
</evidence>
<gene>
    <name evidence="2" type="ORF">DCO61_01060</name>
    <name evidence="3" type="ORF">LS64_000150</name>
</gene>
<dbReference type="OrthoDB" id="9996611at2"/>
<keyword evidence="4" id="KW-1185">Reference proteome</keyword>